<evidence type="ECO:0000256" key="1">
    <source>
        <dbReference type="SAM" id="MobiDB-lite"/>
    </source>
</evidence>
<reference evidence="2" key="1">
    <citation type="journal article" date="2023" name="GigaByte">
        <title>Genome assembly of the bearded iris, Iris pallida Lam.</title>
        <authorList>
            <person name="Bruccoleri R.E."/>
            <person name="Oakeley E.J."/>
            <person name="Faust A.M.E."/>
            <person name="Altorfer M."/>
            <person name="Dessus-Babus S."/>
            <person name="Burckhardt D."/>
            <person name="Oertli M."/>
            <person name="Naumann U."/>
            <person name="Petersen F."/>
            <person name="Wong J."/>
        </authorList>
    </citation>
    <scope>NUCLEOTIDE SEQUENCE</scope>
    <source>
        <strain evidence="2">GSM-AAB239-AS_SAM_17_03QT</strain>
    </source>
</reference>
<organism evidence="2 3">
    <name type="scientific">Iris pallida</name>
    <name type="common">Sweet iris</name>
    <dbReference type="NCBI Taxonomy" id="29817"/>
    <lineage>
        <taxon>Eukaryota</taxon>
        <taxon>Viridiplantae</taxon>
        <taxon>Streptophyta</taxon>
        <taxon>Embryophyta</taxon>
        <taxon>Tracheophyta</taxon>
        <taxon>Spermatophyta</taxon>
        <taxon>Magnoliopsida</taxon>
        <taxon>Liliopsida</taxon>
        <taxon>Asparagales</taxon>
        <taxon>Iridaceae</taxon>
        <taxon>Iridoideae</taxon>
        <taxon>Irideae</taxon>
        <taxon>Iris</taxon>
    </lineage>
</organism>
<reference evidence="2" key="2">
    <citation type="submission" date="2023-04" db="EMBL/GenBank/DDBJ databases">
        <authorList>
            <person name="Bruccoleri R.E."/>
            <person name="Oakeley E.J."/>
            <person name="Faust A.-M."/>
            <person name="Dessus-Babus S."/>
            <person name="Altorfer M."/>
            <person name="Burckhardt D."/>
            <person name="Oertli M."/>
            <person name="Naumann U."/>
            <person name="Petersen F."/>
            <person name="Wong J."/>
        </authorList>
    </citation>
    <scope>NUCLEOTIDE SEQUENCE</scope>
    <source>
        <strain evidence="2">GSM-AAB239-AS_SAM_17_03QT</strain>
        <tissue evidence="2">Leaf</tissue>
    </source>
</reference>
<comment type="caution">
    <text evidence="2">The sequence shown here is derived from an EMBL/GenBank/DDBJ whole genome shotgun (WGS) entry which is preliminary data.</text>
</comment>
<dbReference type="AlphaFoldDB" id="A0AAX6GEU5"/>
<dbReference type="PIRSF" id="PIRSF031279">
    <property type="entry name" value="UCP031279"/>
    <property type="match status" value="1"/>
</dbReference>
<accession>A0AAX6GEU5</accession>
<dbReference type="InterPro" id="IPR016972">
    <property type="entry name" value="UCP031279"/>
</dbReference>
<dbReference type="PANTHER" id="PTHR33526:SF4">
    <property type="entry name" value="OS07G0123800 PROTEIN"/>
    <property type="match status" value="1"/>
</dbReference>
<keyword evidence="3" id="KW-1185">Reference proteome</keyword>
<dbReference type="Proteomes" id="UP001140949">
    <property type="component" value="Unassembled WGS sequence"/>
</dbReference>
<name>A0AAX6GEU5_IRIPA</name>
<dbReference type="EMBL" id="JANAVB010020400">
    <property type="protein sequence ID" value="KAJ6827199.1"/>
    <property type="molecule type" value="Genomic_DNA"/>
</dbReference>
<sequence>MANKKKSSSSSKLTYYMKAPYRVLVSARDLYVSSLGGCAGRVQQGRAIPSRVPRSQSHGFFNSRSARGREEDDVAELIRAASQGRLGPMGIRLTDTAGAPMPRSQSVGVAVLRPPAIGRIDEAEEGSDVDGSSHGGGSYPRSRSCAVVPTGRVVVVA</sequence>
<gene>
    <name evidence="2" type="ORF">M6B38_368130</name>
</gene>
<feature type="region of interest" description="Disordered" evidence="1">
    <location>
        <begin position="46"/>
        <end position="68"/>
    </location>
</feature>
<dbReference type="PANTHER" id="PTHR33526">
    <property type="entry name" value="OS07G0123800 PROTEIN"/>
    <property type="match status" value="1"/>
</dbReference>
<proteinExistence type="predicted"/>
<feature type="compositionally biased region" description="Polar residues" evidence="1">
    <location>
        <begin position="53"/>
        <end position="65"/>
    </location>
</feature>
<evidence type="ECO:0000313" key="3">
    <source>
        <dbReference type="Proteomes" id="UP001140949"/>
    </source>
</evidence>
<protein>
    <submittedName>
        <fullName evidence="2">Uncharacterized protein</fullName>
    </submittedName>
</protein>
<evidence type="ECO:0000313" key="2">
    <source>
        <dbReference type="EMBL" id="KAJ6827199.1"/>
    </source>
</evidence>
<feature type="region of interest" description="Disordered" evidence="1">
    <location>
        <begin position="120"/>
        <end position="144"/>
    </location>
</feature>